<keyword evidence="1" id="KW-0732">Signal</keyword>
<dbReference type="Proteomes" id="UP000005666">
    <property type="component" value="Chromosome 11"/>
</dbReference>
<dbReference type="GeneID" id="11533398"/>
<dbReference type="EMBL" id="HE612866">
    <property type="protein sequence ID" value="CCE65369.1"/>
    <property type="molecule type" value="Genomic_DNA"/>
</dbReference>
<name>G8BZP1_TETPH</name>
<evidence type="ECO:0000313" key="3">
    <source>
        <dbReference type="Proteomes" id="UP000005666"/>
    </source>
</evidence>
<feature type="signal peptide" evidence="1">
    <location>
        <begin position="1"/>
        <end position="27"/>
    </location>
</feature>
<dbReference type="AlphaFoldDB" id="G8BZP1"/>
<evidence type="ECO:0008006" key="4">
    <source>
        <dbReference type="Google" id="ProtNLM"/>
    </source>
</evidence>
<feature type="chain" id="PRO_5003508760" description="Secreted protein" evidence="1">
    <location>
        <begin position="28"/>
        <end position="219"/>
    </location>
</feature>
<accession>G8BZP1</accession>
<keyword evidence="3" id="KW-1185">Reference proteome</keyword>
<dbReference type="RefSeq" id="XP_003687803.1">
    <property type="nucleotide sequence ID" value="XM_003687755.1"/>
</dbReference>
<reference evidence="2 3" key="1">
    <citation type="journal article" date="2011" name="Proc. Natl. Acad. Sci. U.S.A.">
        <title>Evolutionary erosion of yeast sex chromosomes by mating-type switching accidents.</title>
        <authorList>
            <person name="Gordon J.L."/>
            <person name="Armisen D."/>
            <person name="Proux-Wera E."/>
            <person name="Oheigeartaigh S.S."/>
            <person name="Byrne K.P."/>
            <person name="Wolfe K.H."/>
        </authorList>
    </citation>
    <scope>NUCLEOTIDE SEQUENCE [LARGE SCALE GENOMIC DNA]</scope>
    <source>
        <strain evidence="3">ATCC 24235 / CBS 4417 / NBRC 1672 / NRRL Y-8282 / UCD 70-5</strain>
    </source>
</reference>
<dbReference type="KEGG" id="tpf:TPHA_0K02378"/>
<organism evidence="2 3">
    <name type="scientific">Tetrapisispora phaffii (strain ATCC 24235 / CBS 4417 / NBRC 1672 / NRRL Y-8282 / UCD 70-5)</name>
    <name type="common">Yeast</name>
    <name type="synonym">Fabospora phaffii</name>
    <dbReference type="NCBI Taxonomy" id="1071381"/>
    <lineage>
        <taxon>Eukaryota</taxon>
        <taxon>Fungi</taxon>
        <taxon>Dikarya</taxon>
        <taxon>Ascomycota</taxon>
        <taxon>Saccharomycotina</taxon>
        <taxon>Saccharomycetes</taxon>
        <taxon>Saccharomycetales</taxon>
        <taxon>Saccharomycetaceae</taxon>
        <taxon>Tetrapisispora</taxon>
    </lineage>
</organism>
<sequence length="219" mass="25740">MLFNNTTYIIKFTLLLVILSQITKIQAMEVALASPYLALKVNLTSNNEYCWILEHSAYMAPNETHGMSIWVTTLGDTEFEAFRFWKEINGSLVESGETELINNDITANPKLYGYNSTYDYCVEVEKYQFDLPVRQYLTKVSYPPISNNTKVFRNKRSVDNDCWNEPCYDVRDCLVIDRACAHCEKYPGMRQQDCEYQYTENIAGFRWVCWMDYLRHCHK</sequence>
<dbReference type="HOGENOM" id="CLU_1262267_0_0_1"/>
<evidence type="ECO:0000313" key="2">
    <source>
        <dbReference type="EMBL" id="CCE65369.1"/>
    </source>
</evidence>
<proteinExistence type="predicted"/>
<evidence type="ECO:0000256" key="1">
    <source>
        <dbReference type="SAM" id="SignalP"/>
    </source>
</evidence>
<protein>
    <recommendedName>
        <fullName evidence="4">Secreted protein</fullName>
    </recommendedName>
</protein>
<dbReference type="OrthoDB" id="4071766at2759"/>
<gene>
    <name evidence="2" type="primary">TPHA0K02378</name>
    <name evidence="2" type="ordered locus">TPHA_0K02378</name>
</gene>